<dbReference type="EMBL" id="CP119311">
    <property type="protein sequence ID" value="WEK34383.1"/>
    <property type="molecule type" value="Genomic_DNA"/>
</dbReference>
<dbReference type="Proteomes" id="UP001220610">
    <property type="component" value="Chromosome"/>
</dbReference>
<dbReference type="InterPro" id="IPR023393">
    <property type="entry name" value="START-like_dom_sf"/>
</dbReference>
<organism evidence="4 5">
    <name type="scientific">Candidatus Pseudobacter hemicellulosilyticus</name>
    <dbReference type="NCBI Taxonomy" id="3121375"/>
    <lineage>
        <taxon>Bacteria</taxon>
        <taxon>Pseudomonadati</taxon>
        <taxon>Bacteroidota</taxon>
        <taxon>Chitinophagia</taxon>
        <taxon>Chitinophagales</taxon>
        <taxon>Chitinophagaceae</taxon>
        <taxon>Pseudobacter</taxon>
    </lineage>
</organism>
<proteinExistence type="inferred from homology"/>
<evidence type="ECO:0000259" key="3">
    <source>
        <dbReference type="Pfam" id="PF11127"/>
    </source>
</evidence>
<evidence type="ECO:0000313" key="5">
    <source>
        <dbReference type="Proteomes" id="UP001220610"/>
    </source>
</evidence>
<feature type="domain" description="Coenzyme Q-binding protein COQ10 START" evidence="2">
    <location>
        <begin position="114"/>
        <end position="210"/>
    </location>
</feature>
<dbReference type="InterPro" id="IPR005031">
    <property type="entry name" value="COQ10_START"/>
</dbReference>
<dbReference type="PANTHER" id="PTHR33824">
    <property type="entry name" value="POLYKETIDE CYCLASE/DEHYDRASE AND LIPID TRANSPORT SUPERFAMILY PROTEIN"/>
    <property type="match status" value="1"/>
</dbReference>
<dbReference type="SUPFAM" id="SSF55961">
    <property type="entry name" value="Bet v1-like"/>
    <property type="match status" value="1"/>
</dbReference>
<evidence type="ECO:0000313" key="4">
    <source>
        <dbReference type="EMBL" id="WEK34383.1"/>
    </source>
</evidence>
<dbReference type="InterPro" id="IPR021309">
    <property type="entry name" value="YgaP-like_TM"/>
</dbReference>
<evidence type="ECO:0000256" key="1">
    <source>
        <dbReference type="ARBA" id="ARBA00008918"/>
    </source>
</evidence>
<comment type="similarity">
    <text evidence="1">Belongs to the ribosome association toxin RatA family.</text>
</comment>
<evidence type="ECO:0000259" key="2">
    <source>
        <dbReference type="Pfam" id="PF03364"/>
    </source>
</evidence>
<dbReference type="Pfam" id="PF11127">
    <property type="entry name" value="YgaP-like_TM"/>
    <property type="match status" value="1"/>
</dbReference>
<protein>
    <submittedName>
        <fullName evidence="4">DUF2892 domain-containing protein</fullName>
    </submittedName>
</protein>
<accession>A0AAJ6BET3</accession>
<dbReference type="PANTHER" id="PTHR33824:SF7">
    <property type="entry name" value="POLYKETIDE CYCLASE_DEHYDRASE AND LIPID TRANSPORT SUPERFAMILY PROTEIN"/>
    <property type="match status" value="1"/>
</dbReference>
<name>A0AAJ6BET3_9BACT</name>
<reference evidence="4" key="1">
    <citation type="submission" date="2023-03" db="EMBL/GenBank/DDBJ databases">
        <title>Andean soil-derived lignocellulolytic bacterial consortium as a source of novel taxa and putative plastic-active enzymes.</title>
        <authorList>
            <person name="Diaz-Garcia L."/>
            <person name="Chuvochina M."/>
            <person name="Feuerriegel G."/>
            <person name="Bunk B."/>
            <person name="Sproer C."/>
            <person name="Streit W.R."/>
            <person name="Rodriguez L.M."/>
            <person name="Overmann J."/>
            <person name="Jimenez D.J."/>
        </authorList>
    </citation>
    <scope>NUCLEOTIDE SEQUENCE</scope>
    <source>
        <strain evidence="4">MAG 7</strain>
    </source>
</reference>
<dbReference type="InterPro" id="IPR047137">
    <property type="entry name" value="ORF3"/>
</dbReference>
<sequence>MKQYETDRYGELPPWSDEGPLNTPAFPNHVINVGWHERLLSTAAGILLLSAGLRGIGRHPIKNFVKTAAGGLLLYRGLSGNCPLYTAMGKQQNVVHTKAITARASLLINKSRYELYQFWRRLENLPLFMRHLASVREIDDRHSRWEAIVPGNLGRIRWNAEIVKDEPGRLIGWQSISGSGIETAGKVEFFDAEDGTTELQVIITYRPPAGDIGVSIASILNPLFRKLIERDIHQFKEHIEGRTSLEYTVNEAP</sequence>
<gene>
    <name evidence="4" type="ORF">P0Y53_18000</name>
</gene>
<dbReference type="CDD" id="cd07817">
    <property type="entry name" value="SRPBCC_8"/>
    <property type="match status" value="1"/>
</dbReference>
<dbReference type="AlphaFoldDB" id="A0AAJ6BET3"/>
<dbReference type="Gene3D" id="3.30.530.20">
    <property type="match status" value="1"/>
</dbReference>
<feature type="domain" description="Inner membrane protein YgaP-like transmembrane" evidence="3">
    <location>
        <begin position="32"/>
        <end position="92"/>
    </location>
</feature>
<dbReference type="Pfam" id="PF03364">
    <property type="entry name" value="Polyketide_cyc"/>
    <property type="match status" value="1"/>
</dbReference>